<keyword evidence="1" id="KW-0472">Membrane</keyword>
<accession>A0A8S5RFV6</accession>
<reference evidence="2" key="1">
    <citation type="journal article" date="2021" name="Proc. Natl. Acad. Sci. U.S.A.">
        <title>A Catalog of Tens of Thousands of Viruses from Human Metagenomes Reveals Hidden Associations with Chronic Diseases.</title>
        <authorList>
            <person name="Tisza M.J."/>
            <person name="Buck C.B."/>
        </authorList>
    </citation>
    <scope>NUCLEOTIDE SEQUENCE</scope>
    <source>
        <strain evidence="2">CtE0n6</strain>
    </source>
</reference>
<organism evidence="2">
    <name type="scientific">virus sp. ctE0n6</name>
    <dbReference type="NCBI Taxonomy" id="2827985"/>
    <lineage>
        <taxon>Viruses</taxon>
    </lineage>
</organism>
<name>A0A8S5RFV6_9VIRU</name>
<protein>
    <submittedName>
        <fullName evidence="2">Uncharacterized protein</fullName>
    </submittedName>
</protein>
<keyword evidence="1" id="KW-1133">Transmembrane helix</keyword>
<feature type="transmembrane region" description="Helical" evidence="1">
    <location>
        <begin position="6"/>
        <end position="28"/>
    </location>
</feature>
<proteinExistence type="predicted"/>
<evidence type="ECO:0000313" key="2">
    <source>
        <dbReference type="EMBL" id="DAE30043.1"/>
    </source>
</evidence>
<sequence>MATCTLCILLYIGIFILSTYFINLYFIFFRKEKTPRINLSVYVL</sequence>
<keyword evidence="1" id="KW-0812">Transmembrane</keyword>
<dbReference type="EMBL" id="BK059101">
    <property type="protein sequence ID" value="DAE30043.1"/>
    <property type="molecule type" value="Genomic_DNA"/>
</dbReference>
<evidence type="ECO:0000256" key="1">
    <source>
        <dbReference type="SAM" id="Phobius"/>
    </source>
</evidence>